<evidence type="ECO:0000313" key="2">
    <source>
        <dbReference type="Proteomes" id="UP001362999"/>
    </source>
</evidence>
<evidence type="ECO:0000313" key="1">
    <source>
        <dbReference type="EMBL" id="KAK7002422.1"/>
    </source>
</evidence>
<name>A0AAW0A959_9AGAR</name>
<reference evidence="1 2" key="1">
    <citation type="journal article" date="2024" name="J Genomics">
        <title>Draft genome sequencing and assembly of Favolaschia claudopus CIRM-BRFM 2984 isolated from oak limbs.</title>
        <authorList>
            <person name="Navarro D."/>
            <person name="Drula E."/>
            <person name="Chaduli D."/>
            <person name="Cazenave R."/>
            <person name="Ahrendt S."/>
            <person name="Wang J."/>
            <person name="Lipzen A."/>
            <person name="Daum C."/>
            <person name="Barry K."/>
            <person name="Grigoriev I.V."/>
            <person name="Favel A."/>
            <person name="Rosso M.N."/>
            <person name="Martin F."/>
        </authorList>
    </citation>
    <scope>NUCLEOTIDE SEQUENCE [LARGE SCALE GENOMIC DNA]</scope>
    <source>
        <strain evidence="1 2">CIRM-BRFM 2984</strain>
    </source>
</reference>
<keyword evidence="2" id="KW-1185">Reference proteome</keyword>
<accession>A0AAW0A959</accession>
<dbReference type="Proteomes" id="UP001362999">
    <property type="component" value="Unassembled WGS sequence"/>
</dbReference>
<gene>
    <name evidence="1" type="ORF">R3P38DRAFT_3042908</name>
</gene>
<evidence type="ECO:0008006" key="3">
    <source>
        <dbReference type="Google" id="ProtNLM"/>
    </source>
</evidence>
<dbReference type="EMBL" id="JAWWNJ010000079">
    <property type="protein sequence ID" value="KAK7002422.1"/>
    <property type="molecule type" value="Genomic_DNA"/>
</dbReference>
<dbReference type="AlphaFoldDB" id="A0AAW0A959"/>
<comment type="caution">
    <text evidence="1">The sequence shown here is derived from an EMBL/GenBank/DDBJ whole genome shotgun (WGS) entry which is preliminary data.</text>
</comment>
<proteinExistence type="predicted"/>
<sequence length="407" mass="46491">MPRDLAQELLDEIIHQVDDKESLKACALASSALLPSSHRRLFRTWLLDDRDAASEWAIDSESHLHPSRFQGPVVVFTAAKARKISIESPHLWNSARDITLHLFAKTPFALIQELFSKIPPLARLAIRDPLWNESITMHHLNLTSPSTKNVFILPTLRSVRLENVYGVPQSFISFALSTFEEVAFINIAIDRKVDRPARFSLPADQSPKAKELHVVAVTDWLNDTSRFTSILDIDLHEHLRGLEYLFGSFDTEHDSNWSQILEEADFTHSLQHLGLLFTPYFPPLNLRLPCFSVLRELELEFIIPSPFLPPELKDLMDMLPTSTPILESFTLFVRFYKDLTAPWPKDDDEVIPYETFVTMKHLPYLQKLDCGLSPARAFEGFGEYMSRLFPGPAQAGILYGCTYSKRT</sequence>
<protein>
    <recommendedName>
        <fullName evidence="3">F-box domain-containing protein</fullName>
    </recommendedName>
</protein>
<organism evidence="1 2">
    <name type="scientific">Favolaschia claudopus</name>
    <dbReference type="NCBI Taxonomy" id="2862362"/>
    <lineage>
        <taxon>Eukaryota</taxon>
        <taxon>Fungi</taxon>
        <taxon>Dikarya</taxon>
        <taxon>Basidiomycota</taxon>
        <taxon>Agaricomycotina</taxon>
        <taxon>Agaricomycetes</taxon>
        <taxon>Agaricomycetidae</taxon>
        <taxon>Agaricales</taxon>
        <taxon>Marasmiineae</taxon>
        <taxon>Mycenaceae</taxon>
        <taxon>Favolaschia</taxon>
    </lineage>
</organism>